<accession>A0A1I0GQZ1</accession>
<reference evidence="1 2" key="1">
    <citation type="submission" date="2016-10" db="EMBL/GenBank/DDBJ databases">
        <authorList>
            <person name="de Groot N.N."/>
        </authorList>
    </citation>
    <scope>NUCLEOTIDE SEQUENCE [LARGE SCALE GENOMIC DNA]</scope>
    <source>
        <strain evidence="1 2">KH1P1</strain>
    </source>
</reference>
<evidence type="ECO:0000313" key="1">
    <source>
        <dbReference type="EMBL" id="SET73514.1"/>
    </source>
</evidence>
<dbReference type="RefSeq" id="WP_074649969.1">
    <property type="nucleotide sequence ID" value="NZ_FOIL01000037.1"/>
</dbReference>
<gene>
    <name evidence="1" type="ORF">SAMN04487771_103713</name>
</gene>
<dbReference type="OrthoDB" id="2048693at2"/>
<dbReference type="AlphaFoldDB" id="A0A1I0GQZ1"/>
<evidence type="ECO:0000313" key="2">
    <source>
        <dbReference type="Proteomes" id="UP000199820"/>
    </source>
</evidence>
<proteinExistence type="predicted"/>
<dbReference type="Proteomes" id="UP000199820">
    <property type="component" value="Unassembled WGS sequence"/>
</dbReference>
<organism evidence="1 2">
    <name type="scientific">[Clostridium] aminophilum</name>
    <dbReference type="NCBI Taxonomy" id="1526"/>
    <lineage>
        <taxon>Bacteria</taxon>
        <taxon>Bacillati</taxon>
        <taxon>Bacillota</taxon>
        <taxon>Clostridia</taxon>
        <taxon>Lachnospirales</taxon>
        <taxon>Lachnospiraceae</taxon>
    </lineage>
</organism>
<keyword evidence="2" id="KW-1185">Reference proteome</keyword>
<name>A0A1I0GQZ1_9FIRM</name>
<dbReference type="EMBL" id="FOIL01000037">
    <property type="protein sequence ID" value="SET73514.1"/>
    <property type="molecule type" value="Genomic_DNA"/>
</dbReference>
<protein>
    <submittedName>
        <fullName evidence="1">Uncharacterized protein</fullName>
    </submittedName>
</protein>
<sequence length="116" mass="13117">MNKQIHDEVLKIEEKGLTDVELLALVTDSSYEVVFYANYNGKTRQSNDLAEDGVLELDFVDGIYSSVANAVRADKKFDSEKMNIIKASGEDVSVEYDEKNCRVYGLKKKWKESLGL</sequence>